<organism evidence="3 4">
    <name type="scientific">Lachancea mirantina</name>
    <dbReference type="NCBI Taxonomy" id="1230905"/>
    <lineage>
        <taxon>Eukaryota</taxon>
        <taxon>Fungi</taxon>
        <taxon>Dikarya</taxon>
        <taxon>Ascomycota</taxon>
        <taxon>Saccharomycotina</taxon>
        <taxon>Saccharomycetes</taxon>
        <taxon>Saccharomycetales</taxon>
        <taxon>Saccharomycetaceae</taxon>
        <taxon>Lachancea</taxon>
    </lineage>
</organism>
<feature type="region of interest" description="Disordered" evidence="2">
    <location>
        <begin position="622"/>
        <end position="645"/>
    </location>
</feature>
<feature type="region of interest" description="Disordered" evidence="2">
    <location>
        <begin position="261"/>
        <end position="297"/>
    </location>
</feature>
<keyword evidence="1" id="KW-0175">Coiled coil</keyword>
<evidence type="ECO:0000256" key="2">
    <source>
        <dbReference type="SAM" id="MobiDB-lite"/>
    </source>
</evidence>
<dbReference type="Proteomes" id="UP000191024">
    <property type="component" value="Chromosome G"/>
</dbReference>
<feature type="region of interest" description="Disordered" evidence="2">
    <location>
        <begin position="425"/>
        <end position="519"/>
    </location>
</feature>
<feature type="region of interest" description="Disordered" evidence="2">
    <location>
        <begin position="556"/>
        <end position="592"/>
    </location>
</feature>
<feature type="compositionally biased region" description="Low complexity" evidence="2">
    <location>
        <begin position="348"/>
        <end position="360"/>
    </location>
</feature>
<protein>
    <submittedName>
        <fullName evidence="3">LAMI_0G00254g1_1</fullName>
    </submittedName>
</protein>
<feature type="compositionally biased region" description="Basic and acidic residues" evidence="2">
    <location>
        <begin position="568"/>
        <end position="587"/>
    </location>
</feature>
<feature type="compositionally biased region" description="Pro residues" evidence="2">
    <location>
        <begin position="263"/>
        <end position="274"/>
    </location>
</feature>
<feature type="compositionally biased region" description="Polar residues" evidence="2">
    <location>
        <begin position="622"/>
        <end position="641"/>
    </location>
</feature>
<reference evidence="3 4" key="1">
    <citation type="submission" date="2016-03" db="EMBL/GenBank/DDBJ databases">
        <authorList>
            <person name="Devillers H."/>
        </authorList>
    </citation>
    <scope>NUCLEOTIDE SEQUENCE [LARGE SCALE GENOMIC DNA]</scope>
    <source>
        <strain evidence="3">CBS 11717</strain>
    </source>
</reference>
<keyword evidence="4" id="KW-1185">Reference proteome</keyword>
<gene>
    <name evidence="3" type="ORF">LAMI_0G00254G</name>
</gene>
<feature type="coiled-coil region" evidence="1">
    <location>
        <begin position="792"/>
        <end position="848"/>
    </location>
</feature>
<feature type="region of interest" description="Disordered" evidence="2">
    <location>
        <begin position="345"/>
        <end position="371"/>
    </location>
</feature>
<dbReference type="OrthoDB" id="3993678at2759"/>
<feature type="region of interest" description="Disordered" evidence="2">
    <location>
        <begin position="597"/>
        <end position="616"/>
    </location>
</feature>
<proteinExistence type="predicted"/>
<evidence type="ECO:0000313" key="4">
    <source>
        <dbReference type="Proteomes" id="UP000191024"/>
    </source>
</evidence>
<evidence type="ECO:0000313" key="3">
    <source>
        <dbReference type="EMBL" id="SCU99699.1"/>
    </source>
</evidence>
<feature type="compositionally biased region" description="Low complexity" evidence="2">
    <location>
        <begin position="495"/>
        <end position="509"/>
    </location>
</feature>
<name>A0A1G4K718_9SACH</name>
<accession>A0A1G4K718</accession>
<evidence type="ECO:0000256" key="1">
    <source>
        <dbReference type="SAM" id="Coils"/>
    </source>
</evidence>
<feature type="compositionally biased region" description="Basic and acidic residues" evidence="2">
    <location>
        <begin position="448"/>
        <end position="459"/>
    </location>
</feature>
<dbReference type="EMBL" id="LT598469">
    <property type="protein sequence ID" value="SCU99699.1"/>
    <property type="molecule type" value="Genomic_DNA"/>
</dbReference>
<sequence length="906" mass="99877">MDAGLSAINTNNRTARSQVRNQLLSNDYGDFSAGDEQPVMANNQMYQQQQPYWNGPRGNYPGGYGPARQNFQPQRRPRTPAGQPSGGKYSLQAGGITNLWKFRQGKSRAGGGGSGGRDSDDDEEIYVADADSSLVTFNDISSLRNNGGHKYGLGGAMDDTSPIIPTVLTTKHDNMTSTEYRKHLANQKKMAFSALSKQATAPMGGPGVNAGPRTMSLQSSHNSYQPFARQQMPPVMDPNYGRANSMMSGRPPQMRPMNYQGYGPPPANGPPPGNGPRAMSLTNARRPAMQPTGPPQNYSKFNAPPYPNNRNPVPQNMRNVANAPNKAYNMPGGRMPNIYIGQESAPATSSSLDSTNSFNSAPHLEETPGSQFADDAVAIEPEKPIGGEKFLQNYAPGSDLPSAPRVNVLKLSDQQQSLANEHLNDTFDSKKKWSQPYEQRPTVQGRQYSEDHRDFDRRSSSSLGNAMKRISLNESPQLLSQQQRASARERRQEKTQSTSTFMSSLSSESPLKKKGTSSGLYKLENGTDANAYFTASEFPSNNESHDDYDANVSDVTIKDGQQGGTSNRSEETFNSRRDANNDQDKPKKLGKARNFLKRLSSRQSRSEDIPEDELSFAEVTSSRKSSAGSMIQAKVNSSGSSKPYEPKIETAQKRRSFHSLFSNSSLGNLHAIESTEVRGLSKNSSEKSFGINQEHFNSDAAERPMEVHLSQSVDDQQNVEHRDLESQIRESAEDDFNFDNSVNQPYKPLYASASELSPILEQKVPGAKFKTVYISGSQIGIIQENVQLIGELELLSKELAESIAREASLEERIANSTETLSTPQGLTLADFEKELRKKSSKVVELIQALNDERLKRFIAEEQVLLQENGAKPNALDLVYKIDQLNRNAKDKDREIEALKLKLESLS</sequence>
<dbReference type="AlphaFoldDB" id="A0A1G4K718"/>
<feature type="region of interest" description="Disordered" evidence="2">
    <location>
        <begin position="53"/>
        <end position="122"/>
    </location>
</feature>